<dbReference type="EMBL" id="CP057293">
    <property type="protein sequence ID" value="QMF67476.1"/>
    <property type="molecule type" value="Genomic_DNA"/>
</dbReference>
<name>A0A7H9S616_ECOLX</name>
<evidence type="ECO:0000313" key="1">
    <source>
        <dbReference type="EMBL" id="QMF67476.1"/>
    </source>
</evidence>
<dbReference type="Proteomes" id="UP000512322">
    <property type="component" value="Chromosome"/>
</dbReference>
<organism evidence="1 2">
    <name type="scientific">Escherichia coli</name>
    <dbReference type="NCBI Taxonomy" id="562"/>
    <lineage>
        <taxon>Bacteria</taxon>
        <taxon>Pseudomonadati</taxon>
        <taxon>Pseudomonadota</taxon>
        <taxon>Gammaproteobacteria</taxon>
        <taxon>Enterobacterales</taxon>
        <taxon>Enterobacteriaceae</taxon>
        <taxon>Escherichia</taxon>
    </lineage>
</organism>
<dbReference type="RefSeq" id="WP_001067132.1">
    <property type="nucleotide sequence ID" value="NZ_BLCD01000431.1"/>
</dbReference>
<evidence type="ECO:0000313" key="2">
    <source>
        <dbReference type="Proteomes" id="UP000512322"/>
    </source>
</evidence>
<dbReference type="AlphaFoldDB" id="A0A7H9S616"/>
<gene>
    <name evidence="1" type="ORF">HVY77_11145</name>
</gene>
<sequence length="134" mass="14792">MNNVVKFPVRNNKKVAKSREDIAVNLFKDIVAALSKQARDYINDGVTGINGCLDGNGGYETFLSSLLLYIRGIDSKIGLFSMSLDSIHPILHDACNDLTKVISLTERFIESRGVIAEAANGKLTEEQTRQTFKN</sequence>
<protein>
    <submittedName>
        <fullName evidence="1">Uncharacterized protein</fullName>
    </submittedName>
</protein>
<reference evidence="1 2" key="1">
    <citation type="submission" date="2020-06" db="EMBL/GenBank/DDBJ databases">
        <title>REHAB project genomes.</title>
        <authorList>
            <person name="Shaw L.P."/>
        </authorList>
    </citation>
    <scope>NUCLEOTIDE SEQUENCE [LARGE SCALE GENOMIC DNA]</scope>
    <source>
        <strain evidence="1 2">RHB30-C10</strain>
    </source>
</reference>
<proteinExistence type="predicted"/>
<accession>A0A7H9S616</accession>